<keyword evidence="2" id="KW-1185">Reference proteome</keyword>
<proteinExistence type="predicted"/>
<dbReference type="GeneID" id="63829909"/>
<evidence type="ECO:0000313" key="2">
    <source>
        <dbReference type="Proteomes" id="UP000076871"/>
    </source>
</evidence>
<evidence type="ECO:0000313" key="1">
    <source>
        <dbReference type="EMBL" id="KZT04388.1"/>
    </source>
</evidence>
<name>A0A165D9M1_9APHY</name>
<dbReference type="AlphaFoldDB" id="A0A165D9M1"/>
<dbReference type="Proteomes" id="UP000076871">
    <property type="component" value="Unassembled WGS sequence"/>
</dbReference>
<gene>
    <name evidence="1" type="ORF">LAESUDRAFT_761216</name>
</gene>
<reference evidence="1 2" key="1">
    <citation type="journal article" date="2016" name="Mol. Biol. Evol.">
        <title>Comparative Genomics of Early-Diverging Mushroom-Forming Fungi Provides Insights into the Origins of Lignocellulose Decay Capabilities.</title>
        <authorList>
            <person name="Nagy L.G."/>
            <person name="Riley R."/>
            <person name="Tritt A."/>
            <person name="Adam C."/>
            <person name="Daum C."/>
            <person name="Floudas D."/>
            <person name="Sun H."/>
            <person name="Yadav J.S."/>
            <person name="Pangilinan J."/>
            <person name="Larsson K.H."/>
            <person name="Matsuura K."/>
            <person name="Barry K."/>
            <person name="Labutti K."/>
            <person name="Kuo R."/>
            <person name="Ohm R.A."/>
            <person name="Bhattacharya S.S."/>
            <person name="Shirouzu T."/>
            <person name="Yoshinaga Y."/>
            <person name="Martin F.M."/>
            <person name="Grigoriev I.V."/>
            <person name="Hibbett D.S."/>
        </authorList>
    </citation>
    <scope>NUCLEOTIDE SEQUENCE [LARGE SCALE GENOMIC DNA]</scope>
    <source>
        <strain evidence="1 2">93-53</strain>
    </source>
</reference>
<sequence length="271" mass="30322">MVFGFLKKIKKAFKKKLPYILVIVQPHPELSEAICGHQATPFHYDIVTLENTQINTDESDDGPSFYCMIGGEDVKIHLPPFEILRQLEKEQTLVDAVILDYKMRTGMVQQEDIDEMSEAEPGIISDSEWGTIDTDTPSAEWEHGYGGYLCDSGWPNSQWESTSRVASSSSSEFPMRTMNGRNSEQHDCHEDVLEGGRRNLAIASQLSSSSLVQVPTMLSRNNEPDRIDFELLELAMESLVRLQELLDEASEGEMKDIYADVLGAEGNGVAN</sequence>
<organism evidence="1 2">
    <name type="scientific">Laetiporus sulphureus 93-53</name>
    <dbReference type="NCBI Taxonomy" id="1314785"/>
    <lineage>
        <taxon>Eukaryota</taxon>
        <taxon>Fungi</taxon>
        <taxon>Dikarya</taxon>
        <taxon>Basidiomycota</taxon>
        <taxon>Agaricomycotina</taxon>
        <taxon>Agaricomycetes</taxon>
        <taxon>Polyporales</taxon>
        <taxon>Laetiporus</taxon>
    </lineage>
</organism>
<dbReference type="InParanoid" id="A0A165D9M1"/>
<accession>A0A165D9M1</accession>
<dbReference type="EMBL" id="KV427637">
    <property type="protein sequence ID" value="KZT04388.1"/>
    <property type="molecule type" value="Genomic_DNA"/>
</dbReference>
<protein>
    <submittedName>
        <fullName evidence="1">Uncharacterized protein</fullName>
    </submittedName>
</protein>
<dbReference type="RefSeq" id="XP_040762128.1">
    <property type="nucleotide sequence ID" value="XM_040912881.1"/>
</dbReference>